<keyword evidence="1" id="KW-0812">Transmembrane</keyword>
<dbReference type="InterPro" id="IPR012902">
    <property type="entry name" value="N_methyl_site"/>
</dbReference>
<name>A0A1G2TV81_9BACT</name>
<dbReference type="PROSITE" id="PS00409">
    <property type="entry name" value="PROKAR_NTER_METHYL"/>
    <property type="match status" value="1"/>
</dbReference>
<evidence type="ECO:0000313" key="3">
    <source>
        <dbReference type="Proteomes" id="UP000178404"/>
    </source>
</evidence>
<gene>
    <name evidence="2" type="ORF">A3A90_01565</name>
</gene>
<accession>A0A1G2TV81</accession>
<evidence type="ECO:0000313" key="2">
    <source>
        <dbReference type="EMBL" id="OHB01191.1"/>
    </source>
</evidence>
<feature type="transmembrane region" description="Helical" evidence="1">
    <location>
        <begin position="16"/>
        <end position="38"/>
    </location>
</feature>
<protein>
    <recommendedName>
        <fullName evidence="4">Prepilin-type N-terminal cleavage/methylation domain-containing protein</fullName>
    </recommendedName>
</protein>
<dbReference type="Pfam" id="PF07963">
    <property type="entry name" value="N_methyl"/>
    <property type="match status" value="1"/>
</dbReference>
<reference evidence="2 3" key="1">
    <citation type="journal article" date="2016" name="Nat. Commun.">
        <title>Thousands of microbial genomes shed light on interconnected biogeochemical processes in an aquifer system.</title>
        <authorList>
            <person name="Anantharaman K."/>
            <person name="Brown C.T."/>
            <person name="Hug L.A."/>
            <person name="Sharon I."/>
            <person name="Castelle C.J."/>
            <person name="Probst A.J."/>
            <person name="Thomas B.C."/>
            <person name="Singh A."/>
            <person name="Wilkins M.J."/>
            <person name="Karaoz U."/>
            <person name="Brodie E.L."/>
            <person name="Williams K.H."/>
            <person name="Hubbard S.S."/>
            <person name="Banfield J.F."/>
        </authorList>
    </citation>
    <scope>NUCLEOTIDE SEQUENCE [LARGE SCALE GENOMIC DNA]</scope>
</reference>
<keyword evidence="1" id="KW-1133">Transmembrane helix</keyword>
<dbReference type="EMBL" id="MHWA01000019">
    <property type="protein sequence ID" value="OHB01191.1"/>
    <property type="molecule type" value="Genomic_DNA"/>
</dbReference>
<sequence>MTNKFKNKKGFTLVEMLIAISLFIVVTFFSIGSLLSIFDASKRARDSKTVVDNLNFAIEDMTRVVRFGGSHYCGISSSQTATQDCSGGGSSLSVTFEGNRIIYRWNGSINDPIQRSDNGGAYKNITSPETKIEHLKFYVMGSSDSDTQQSYVFVVIKGYVGNKPTAQSKFSIQTLMSQRNLDTNI</sequence>
<dbReference type="NCBIfam" id="TIGR02532">
    <property type="entry name" value="IV_pilin_GFxxxE"/>
    <property type="match status" value="1"/>
</dbReference>
<evidence type="ECO:0008006" key="4">
    <source>
        <dbReference type="Google" id="ProtNLM"/>
    </source>
</evidence>
<proteinExistence type="predicted"/>
<keyword evidence="1" id="KW-0472">Membrane</keyword>
<evidence type="ECO:0000256" key="1">
    <source>
        <dbReference type="SAM" id="Phobius"/>
    </source>
</evidence>
<organism evidence="2 3">
    <name type="scientific">Candidatus Zambryskibacteria bacterium RIFCSPLOWO2_01_FULL_35_19</name>
    <dbReference type="NCBI Taxonomy" id="1802757"/>
    <lineage>
        <taxon>Bacteria</taxon>
        <taxon>Candidatus Zambryskiibacteriota</taxon>
    </lineage>
</organism>
<dbReference type="AlphaFoldDB" id="A0A1G2TV81"/>
<dbReference type="Proteomes" id="UP000178404">
    <property type="component" value="Unassembled WGS sequence"/>
</dbReference>
<comment type="caution">
    <text evidence="2">The sequence shown here is derived from an EMBL/GenBank/DDBJ whole genome shotgun (WGS) entry which is preliminary data.</text>
</comment>